<sequence>MKEQKSNKDFQKLTTVTSIKHLNKLNSIILSQNKIIDNINRKFTICLKRMKDNYSRKINMVHKCAYIYIFHYIQFKS</sequence>
<dbReference type="EMBL" id="KI928062">
    <property type="protein sequence ID" value="ETW27760.1"/>
    <property type="molecule type" value="Genomic_DNA"/>
</dbReference>
<evidence type="ECO:0000313" key="1">
    <source>
        <dbReference type="EMBL" id="ETW27760.1"/>
    </source>
</evidence>
<gene>
    <name evidence="1" type="ORF">PFFCH_04739</name>
</gene>
<protein>
    <submittedName>
        <fullName evidence="1">Uncharacterized protein</fullName>
    </submittedName>
</protein>
<proteinExistence type="predicted"/>
<evidence type="ECO:0000313" key="2">
    <source>
        <dbReference type="Proteomes" id="UP000030656"/>
    </source>
</evidence>
<organism evidence="1 2">
    <name type="scientific">Plasmodium falciparum FCH/4</name>
    <dbReference type="NCBI Taxonomy" id="1036724"/>
    <lineage>
        <taxon>Eukaryota</taxon>
        <taxon>Sar</taxon>
        <taxon>Alveolata</taxon>
        <taxon>Apicomplexa</taxon>
        <taxon>Aconoidasida</taxon>
        <taxon>Haemosporida</taxon>
        <taxon>Plasmodiidae</taxon>
        <taxon>Plasmodium</taxon>
        <taxon>Plasmodium (Laverania)</taxon>
    </lineage>
</organism>
<dbReference type="Proteomes" id="UP000030656">
    <property type="component" value="Unassembled WGS sequence"/>
</dbReference>
<dbReference type="OrthoDB" id="384300at2759"/>
<dbReference type="AlphaFoldDB" id="A0A024VHT1"/>
<accession>A0A024VHT1</accession>
<name>A0A024VHT1_PLAFA</name>
<reference evidence="1 2" key="1">
    <citation type="submission" date="2013-02" db="EMBL/GenBank/DDBJ databases">
        <title>The Genome Annotation of Plasmodium falciparum FCH/4.</title>
        <authorList>
            <consortium name="The Broad Institute Genome Sequencing Platform"/>
            <consortium name="The Broad Institute Genome Sequencing Center for Infectious Disease"/>
            <person name="Neafsey D."/>
            <person name="Hoffman S."/>
            <person name="Volkman S."/>
            <person name="Rosenthal P."/>
            <person name="Walker B."/>
            <person name="Young S.K."/>
            <person name="Zeng Q."/>
            <person name="Gargeya S."/>
            <person name="Fitzgerald M."/>
            <person name="Haas B."/>
            <person name="Abouelleil A."/>
            <person name="Allen A.W."/>
            <person name="Alvarado L."/>
            <person name="Arachchi H.M."/>
            <person name="Berlin A.M."/>
            <person name="Chapman S.B."/>
            <person name="Gainer-Dewar J."/>
            <person name="Goldberg J."/>
            <person name="Griggs A."/>
            <person name="Gujja S."/>
            <person name="Hansen M."/>
            <person name="Howarth C."/>
            <person name="Imamovic A."/>
            <person name="Ireland A."/>
            <person name="Larimer J."/>
            <person name="McCowan C."/>
            <person name="Murphy C."/>
            <person name="Pearson M."/>
            <person name="Poon T.W."/>
            <person name="Priest M."/>
            <person name="Roberts A."/>
            <person name="Saif S."/>
            <person name="Shea T."/>
            <person name="Sisk P."/>
            <person name="Sykes S."/>
            <person name="Wortman J."/>
            <person name="Nusbaum C."/>
            <person name="Birren B."/>
        </authorList>
    </citation>
    <scope>NUCLEOTIDE SEQUENCE [LARGE SCALE GENOMIC DNA]</scope>
    <source>
        <strain evidence="1 2">FCH/4</strain>
    </source>
</reference>
<reference evidence="1 2" key="2">
    <citation type="submission" date="2013-02" db="EMBL/GenBank/DDBJ databases">
        <title>The Genome Sequence of Plasmodium falciparum FCH/4.</title>
        <authorList>
            <consortium name="The Broad Institute Genome Sequencing Platform"/>
            <consortium name="The Broad Institute Genome Sequencing Center for Infectious Disease"/>
            <person name="Neafsey D."/>
            <person name="Cheeseman I."/>
            <person name="Volkman S."/>
            <person name="Adams J."/>
            <person name="Walker B."/>
            <person name="Young S.K."/>
            <person name="Zeng Q."/>
            <person name="Gargeya S."/>
            <person name="Fitzgerald M."/>
            <person name="Haas B."/>
            <person name="Abouelleil A."/>
            <person name="Alvarado L."/>
            <person name="Arachchi H.M."/>
            <person name="Berlin A.M."/>
            <person name="Chapman S.B."/>
            <person name="Dewar J."/>
            <person name="Goldberg J."/>
            <person name="Griggs A."/>
            <person name="Gujja S."/>
            <person name="Hansen M."/>
            <person name="Howarth C."/>
            <person name="Imamovic A."/>
            <person name="Larimer J."/>
            <person name="McCowan C."/>
            <person name="Murphy C."/>
            <person name="Neiman D."/>
            <person name="Pearson M."/>
            <person name="Priest M."/>
            <person name="Roberts A."/>
            <person name="Saif S."/>
            <person name="Shea T."/>
            <person name="Sisk P."/>
            <person name="Sykes S."/>
            <person name="Wortman J."/>
            <person name="Nusbaum C."/>
            <person name="Birren B."/>
        </authorList>
    </citation>
    <scope>NUCLEOTIDE SEQUENCE [LARGE SCALE GENOMIC DNA]</scope>
    <source>
        <strain evidence="1 2">FCH/4</strain>
    </source>
</reference>